<dbReference type="OrthoDB" id="3862662at2759"/>
<keyword evidence="2" id="KW-0479">Metal-binding</keyword>
<dbReference type="Proteomes" id="UP000178912">
    <property type="component" value="Unassembled WGS sequence"/>
</dbReference>
<keyword evidence="3" id="KW-0805">Transcription regulation</keyword>
<dbReference type="PANTHER" id="PTHR47338">
    <property type="entry name" value="ZN(II)2CYS6 TRANSCRIPTION FACTOR (EUROFUNG)-RELATED"/>
    <property type="match status" value="1"/>
</dbReference>
<accession>A0A1E1KXT1</accession>
<dbReference type="EMBL" id="FJUX01000059">
    <property type="protein sequence ID" value="CZT03041.1"/>
    <property type="molecule type" value="Genomic_DNA"/>
</dbReference>
<evidence type="ECO:0000256" key="5">
    <source>
        <dbReference type="ARBA" id="ARBA00023242"/>
    </source>
</evidence>
<gene>
    <name evidence="7" type="ORF">RAG0_09927</name>
</gene>
<dbReference type="CDD" id="cd12148">
    <property type="entry name" value="fungal_TF_MHR"/>
    <property type="match status" value="1"/>
</dbReference>
<dbReference type="GO" id="GO:0006351">
    <property type="term" value="P:DNA-templated transcription"/>
    <property type="evidence" value="ECO:0007669"/>
    <property type="project" value="InterPro"/>
</dbReference>
<comment type="subcellular location">
    <subcellularLocation>
        <location evidence="1">Nucleus</location>
    </subcellularLocation>
</comment>
<protein>
    <recommendedName>
        <fullName evidence="6">Xylanolytic transcriptional activator regulatory domain-containing protein</fullName>
    </recommendedName>
</protein>
<keyword evidence="8" id="KW-1185">Reference proteome</keyword>
<keyword evidence="5" id="KW-0539">Nucleus</keyword>
<dbReference type="PANTHER" id="PTHR47338:SF20">
    <property type="entry name" value="ZN(II)2CYS6 TRANSCRIPTION FACTOR (EUROFUNG)"/>
    <property type="match status" value="1"/>
</dbReference>
<dbReference type="InterPro" id="IPR050815">
    <property type="entry name" value="TF_fung"/>
</dbReference>
<evidence type="ECO:0000256" key="3">
    <source>
        <dbReference type="ARBA" id="ARBA00023015"/>
    </source>
</evidence>
<reference evidence="8" key="1">
    <citation type="submission" date="2016-03" db="EMBL/GenBank/DDBJ databases">
        <authorList>
            <person name="Guldener U."/>
        </authorList>
    </citation>
    <scope>NUCLEOTIDE SEQUENCE [LARGE SCALE GENOMIC DNA]</scope>
    <source>
        <strain evidence="8">04CH-RAC-A.6.1</strain>
    </source>
</reference>
<dbReference type="GO" id="GO:0000981">
    <property type="term" value="F:DNA-binding transcription factor activity, RNA polymerase II-specific"/>
    <property type="evidence" value="ECO:0007669"/>
    <property type="project" value="InterPro"/>
</dbReference>
<organism evidence="7 8">
    <name type="scientific">Rhynchosporium agropyri</name>
    <dbReference type="NCBI Taxonomy" id="914238"/>
    <lineage>
        <taxon>Eukaryota</taxon>
        <taxon>Fungi</taxon>
        <taxon>Dikarya</taxon>
        <taxon>Ascomycota</taxon>
        <taxon>Pezizomycotina</taxon>
        <taxon>Leotiomycetes</taxon>
        <taxon>Helotiales</taxon>
        <taxon>Ploettnerulaceae</taxon>
        <taxon>Rhynchosporium</taxon>
    </lineage>
</organism>
<keyword evidence="4" id="KW-0804">Transcription</keyword>
<evidence type="ECO:0000259" key="6">
    <source>
        <dbReference type="Pfam" id="PF04082"/>
    </source>
</evidence>
<evidence type="ECO:0000256" key="4">
    <source>
        <dbReference type="ARBA" id="ARBA00023163"/>
    </source>
</evidence>
<proteinExistence type="predicted"/>
<dbReference type="GO" id="GO:0005634">
    <property type="term" value="C:nucleus"/>
    <property type="evidence" value="ECO:0007669"/>
    <property type="project" value="UniProtKB-SubCell"/>
</dbReference>
<evidence type="ECO:0000256" key="2">
    <source>
        <dbReference type="ARBA" id="ARBA00022723"/>
    </source>
</evidence>
<dbReference type="InterPro" id="IPR007219">
    <property type="entry name" value="XnlR_reg_dom"/>
</dbReference>
<dbReference type="GO" id="GO:0003677">
    <property type="term" value="F:DNA binding"/>
    <property type="evidence" value="ECO:0007669"/>
    <property type="project" value="InterPro"/>
</dbReference>
<dbReference type="Pfam" id="PF04082">
    <property type="entry name" value="Fungal_trans"/>
    <property type="match status" value="1"/>
</dbReference>
<evidence type="ECO:0000313" key="7">
    <source>
        <dbReference type="EMBL" id="CZT03041.1"/>
    </source>
</evidence>
<dbReference type="GO" id="GO:0008270">
    <property type="term" value="F:zinc ion binding"/>
    <property type="evidence" value="ECO:0007669"/>
    <property type="project" value="InterPro"/>
</dbReference>
<dbReference type="AlphaFoldDB" id="A0A1E1KXT1"/>
<sequence>MCEVWTSPGDQLGVKIFREEAFVWVDREEQNRAWWAVFMLDCVSRVGYPRDSSILEVPCPDIRLPSDTSAWDEGLMPSKNLTILQPRSNQDLGPFATMAEATRLLSRVLEHISAKDVNEQLQ</sequence>
<feature type="domain" description="Xylanolytic transcriptional activator regulatory" evidence="6">
    <location>
        <begin position="23"/>
        <end position="110"/>
    </location>
</feature>
<name>A0A1E1KXT1_9HELO</name>
<evidence type="ECO:0000313" key="8">
    <source>
        <dbReference type="Proteomes" id="UP000178912"/>
    </source>
</evidence>
<evidence type="ECO:0000256" key="1">
    <source>
        <dbReference type="ARBA" id="ARBA00004123"/>
    </source>
</evidence>